<name>A0A2Z7CJ40_9LAMI</name>
<accession>A0A2Z7CJ40</accession>
<dbReference type="AlphaFoldDB" id="A0A2Z7CJ40"/>
<evidence type="ECO:0000313" key="1">
    <source>
        <dbReference type="EMBL" id="KZV46325.1"/>
    </source>
</evidence>
<reference evidence="1 2" key="1">
    <citation type="journal article" date="2015" name="Proc. Natl. Acad. Sci. U.S.A.">
        <title>The resurrection genome of Boea hygrometrica: A blueprint for survival of dehydration.</title>
        <authorList>
            <person name="Xiao L."/>
            <person name="Yang G."/>
            <person name="Zhang L."/>
            <person name="Yang X."/>
            <person name="Zhao S."/>
            <person name="Ji Z."/>
            <person name="Zhou Q."/>
            <person name="Hu M."/>
            <person name="Wang Y."/>
            <person name="Chen M."/>
            <person name="Xu Y."/>
            <person name="Jin H."/>
            <person name="Xiao X."/>
            <person name="Hu G."/>
            <person name="Bao F."/>
            <person name="Hu Y."/>
            <person name="Wan P."/>
            <person name="Li L."/>
            <person name="Deng X."/>
            <person name="Kuang T."/>
            <person name="Xiang C."/>
            <person name="Zhu J.K."/>
            <person name="Oliver M.J."/>
            <person name="He Y."/>
        </authorList>
    </citation>
    <scope>NUCLEOTIDE SEQUENCE [LARGE SCALE GENOMIC DNA]</scope>
    <source>
        <strain evidence="2">cv. XS01</strain>
    </source>
</reference>
<evidence type="ECO:0000313" key="2">
    <source>
        <dbReference type="Proteomes" id="UP000250235"/>
    </source>
</evidence>
<keyword evidence="2" id="KW-1185">Reference proteome</keyword>
<sequence length="116" mass="11998">MCFSNGWLMGLGFESWWFSGSPRLGGRGLGWLAEPRGTGGLGGGPIGGAPIMGGRSTAAQGQEASGVMVRRLGFVAWCGRFKWTDLIELAGPLGLHGLNGAGESVDDYIPTGGEEL</sequence>
<gene>
    <name evidence="1" type="ORF">F511_14550</name>
</gene>
<protein>
    <submittedName>
        <fullName evidence="1">Uncharacterized protein</fullName>
    </submittedName>
</protein>
<dbReference type="Proteomes" id="UP000250235">
    <property type="component" value="Unassembled WGS sequence"/>
</dbReference>
<proteinExistence type="predicted"/>
<organism evidence="1 2">
    <name type="scientific">Dorcoceras hygrometricum</name>
    <dbReference type="NCBI Taxonomy" id="472368"/>
    <lineage>
        <taxon>Eukaryota</taxon>
        <taxon>Viridiplantae</taxon>
        <taxon>Streptophyta</taxon>
        <taxon>Embryophyta</taxon>
        <taxon>Tracheophyta</taxon>
        <taxon>Spermatophyta</taxon>
        <taxon>Magnoliopsida</taxon>
        <taxon>eudicotyledons</taxon>
        <taxon>Gunneridae</taxon>
        <taxon>Pentapetalae</taxon>
        <taxon>asterids</taxon>
        <taxon>lamiids</taxon>
        <taxon>Lamiales</taxon>
        <taxon>Gesneriaceae</taxon>
        <taxon>Didymocarpoideae</taxon>
        <taxon>Trichosporeae</taxon>
        <taxon>Loxocarpinae</taxon>
        <taxon>Dorcoceras</taxon>
    </lineage>
</organism>
<dbReference type="EMBL" id="KQ995677">
    <property type="protein sequence ID" value="KZV46325.1"/>
    <property type="molecule type" value="Genomic_DNA"/>
</dbReference>